<dbReference type="AlphaFoldDB" id="C4JKJ6"/>
<dbReference type="KEGG" id="ure:UREG_02153"/>
<dbReference type="VEuPathDB" id="FungiDB:UREG_02153"/>
<dbReference type="Proteomes" id="UP000002058">
    <property type="component" value="Unassembled WGS sequence"/>
</dbReference>
<name>C4JKJ6_UNCRE</name>
<proteinExistence type="predicted"/>
<keyword evidence="2" id="KW-1185">Reference proteome</keyword>
<reference evidence="2" key="1">
    <citation type="journal article" date="2009" name="Genome Res.">
        <title>Comparative genomic analyses of the human fungal pathogens Coccidioides and their relatives.</title>
        <authorList>
            <person name="Sharpton T.J."/>
            <person name="Stajich J.E."/>
            <person name="Rounsley S.D."/>
            <person name="Gardner M.J."/>
            <person name="Wortman J.R."/>
            <person name="Jordar V.S."/>
            <person name="Maiti R."/>
            <person name="Kodira C.D."/>
            <person name="Neafsey D.E."/>
            <person name="Zeng Q."/>
            <person name="Hung C.-Y."/>
            <person name="McMahan C."/>
            <person name="Muszewska A."/>
            <person name="Grynberg M."/>
            <person name="Mandel M.A."/>
            <person name="Kellner E.M."/>
            <person name="Barker B.M."/>
            <person name="Galgiani J.N."/>
            <person name="Orbach M.J."/>
            <person name="Kirkland T.N."/>
            <person name="Cole G.T."/>
            <person name="Henn M.R."/>
            <person name="Birren B.W."/>
            <person name="Taylor J.W."/>
        </authorList>
    </citation>
    <scope>NUCLEOTIDE SEQUENCE [LARGE SCALE GENOMIC DNA]</scope>
    <source>
        <strain evidence="2">UAMH 1704</strain>
    </source>
</reference>
<dbReference type="EMBL" id="CH476615">
    <property type="protein sequence ID" value="EEP77304.1"/>
    <property type="molecule type" value="Genomic_DNA"/>
</dbReference>
<gene>
    <name evidence="1" type="ORF">UREG_02153</name>
</gene>
<evidence type="ECO:0000313" key="1">
    <source>
        <dbReference type="EMBL" id="EEP77304.1"/>
    </source>
</evidence>
<dbReference type="HOGENOM" id="CLU_1435431_0_0_1"/>
<sequence>MPPETRTLSSKAARMQNECKISIKDVVDRRLESGDISSYNSSVKINPQSWGRKSNLGKAQLQMEGHDKVFEVSRHRVKRCAMIDIGIQSRKPGRNMHLHITAEAKEAPSFQLTITTGLKRWRRWEMDGRRARAVMGVVGAKRSASPCTDHFAASEVSWKRHLSRLGALRGTSNFICQEHIPFTCLCPVD</sequence>
<dbReference type="RefSeq" id="XP_002542637.1">
    <property type="nucleotide sequence ID" value="XM_002542591.1"/>
</dbReference>
<accession>C4JKJ6</accession>
<protein>
    <submittedName>
        <fullName evidence="1">Uncharacterized protein</fullName>
    </submittedName>
</protein>
<organism evidence="1 2">
    <name type="scientific">Uncinocarpus reesii (strain UAMH 1704)</name>
    <dbReference type="NCBI Taxonomy" id="336963"/>
    <lineage>
        <taxon>Eukaryota</taxon>
        <taxon>Fungi</taxon>
        <taxon>Dikarya</taxon>
        <taxon>Ascomycota</taxon>
        <taxon>Pezizomycotina</taxon>
        <taxon>Eurotiomycetes</taxon>
        <taxon>Eurotiomycetidae</taxon>
        <taxon>Onygenales</taxon>
        <taxon>Onygenaceae</taxon>
        <taxon>Uncinocarpus</taxon>
    </lineage>
</organism>
<evidence type="ECO:0000313" key="2">
    <source>
        <dbReference type="Proteomes" id="UP000002058"/>
    </source>
</evidence>
<dbReference type="InParanoid" id="C4JKJ6"/>
<dbReference type="GeneID" id="8440833"/>